<sequence>MQVGTRSRSDNSFPCVVADQYPDHPEWCEKFFPTIEKHKLVKLTSRRRPLRLAKKEHDKKQCPGKPSQENQQLQDSTWIMTPEQYGRFKDRQWKKTPVSNGVLLGGKKESVSQTSWRRIRETIFPGTEAARERIREMNDVMDKVKNRPPGVMLQLQSDFQAPSADAMQPEWPNAFPPSLPTDESQLSIIFSEETRFETHPSSHVWSQSGGDDQHQLYPAELDRLPTLDPSFLQVPEGRDEHQTSESVVDGEYVLDPIPPEVLWHFSFSQQQEGTSK</sequence>
<organism evidence="2 3">
    <name type="scientific">Fusarium equiseti</name>
    <name type="common">Fusarium scirpi</name>
    <dbReference type="NCBI Taxonomy" id="61235"/>
    <lineage>
        <taxon>Eukaryota</taxon>
        <taxon>Fungi</taxon>
        <taxon>Dikarya</taxon>
        <taxon>Ascomycota</taxon>
        <taxon>Pezizomycotina</taxon>
        <taxon>Sordariomycetes</taxon>
        <taxon>Hypocreomycetidae</taxon>
        <taxon>Hypocreales</taxon>
        <taxon>Nectriaceae</taxon>
        <taxon>Fusarium</taxon>
        <taxon>Fusarium incarnatum-equiseti species complex</taxon>
    </lineage>
</organism>
<gene>
    <name evidence="2" type="ORF">FEQUK3_LOCUS5425</name>
</gene>
<evidence type="ECO:0000313" key="2">
    <source>
        <dbReference type="EMBL" id="CAG7559693.1"/>
    </source>
</evidence>
<dbReference type="AlphaFoldDB" id="A0A8J2J180"/>
<dbReference type="Proteomes" id="UP000693738">
    <property type="component" value="Unassembled WGS sequence"/>
</dbReference>
<accession>A0A8J2J180</accession>
<evidence type="ECO:0000256" key="1">
    <source>
        <dbReference type="SAM" id="MobiDB-lite"/>
    </source>
</evidence>
<dbReference type="EMBL" id="CAJSTJ010000129">
    <property type="protein sequence ID" value="CAG7559693.1"/>
    <property type="molecule type" value="Genomic_DNA"/>
</dbReference>
<evidence type="ECO:0000313" key="3">
    <source>
        <dbReference type="Proteomes" id="UP000693738"/>
    </source>
</evidence>
<reference evidence="2" key="1">
    <citation type="submission" date="2021-05" db="EMBL/GenBank/DDBJ databases">
        <authorList>
            <person name="Khan N."/>
        </authorList>
    </citation>
    <scope>NUCLEOTIDE SEQUENCE</scope>
</reference>
<protein>
    <submittedName>
        <fullName evidence="2">Uncharacterized protein</fullName>
    </submittedName>
</protein>
<comment type="caution">
    <text evidence="2">The sequence shown here is derived from an EMBL/GenBank/DDBJ whole genome shotgun (WGS) entry which is preliminary data.</text>
</comment>
<proteinExistence type="predicted"/>
<name>A0A8J2J180_FUSEQ</name>
<feature type="region of interest" description="Disordered" evidence="1">
    <location>
        <begin position="48"/>
        <end position="74"/>
    </location>
</feature>